<sequence>MMKTNRVGSVLKYVLLIVGVFVSLFPFYWAVIGATNESGKIFAKPPVLVPGDRFITNIVNLNEAIGIGRVMFNSVFIVVIYTTLSLIVCTMAGYAFAKFKFKGRSTLFSMFLLSMMVPYHAMLIPLFKMMAAWDWLNTYQAVILPNLAYPFAIFLMRQNMLAIPDAIMEAGRIDGVGEWRLFTKIIIPSVKSSLAATAIFLFMYQWNNFLWPLIVLNTKEMYTLPVALSSLFGLSRIDYGQVMAGVTLATGPIIVFFLMLQRQFISGMLGTAVKE</sequence>
<dbReference type="InterPro" id="IPR035906">
    <property type="entry name" value="MetI-like_sf"/>
</dbReference>
<keyword evidence="6 7" id="KW-0472">Membrane</keyword>
<keyword evidence="5 7" id="KW-1133">Transmembrane helix</keyword>
<reference evidence="9 10" key="1">
    <citation type="submission" date="2021-04" db="EMBL/GenBank/DDBJ databases">
        <title>Draft genome sequence of Paenibacillus cisolokensis, LC2-13A.</title>
        <authorList>
            <person name="Uke A."/>
            <person name="Chhe C."/>
            <person name="Baramee S."/>
            <person name="Kosugi A."/>
        </authorList>
    </citation>
    <scope>NUCLEOTIDE SEQUENCE [LARGE SCALE GENOMIC DNA]</scope>
    <source>
        <strain evidence="9 10">LC2-13A</strain>
    </source>
</reference>
<feature type="transmembrane region" description="Helical" evidence="7">
    <location>
        <begin position="107"/>
        <end position="127"/>
    </location>
</feature>
<dbReference type="PANTHER" id="PTHR43744:SF2">
    <property type="entry name" value="ARABINOOLIGOSACCHARIDES TRANSPORT SYSTEM PERMEASE PROTEIN ARAQ"/>
    <property type="match status" value="1"/>
</dbReference>
<keyword evidence="2 7" id="KW-0813">Transport</keyword>
<keyword evidence="3" id="KW-1003">Cell membrane</keyword>
<proteinExistence type="inferred from homology"/>
<feature type="transmembrane region" description="Helical" evidence="7">
    <location>
        <begin position="12"/>
        <end position="32"/>
    </location>
</feature>
<name>A0ABQ4NEC9_9BACL</name>
<evidence type="ECO:0000259" key="8">
    <source>
        <dbReference type="PROSITE" id="PS50928"/>
    </source>
</evidence>
<dbReference type="Proteomes" id="UP000680304">
    <property type="component" value="Unassembled WGS sequence"/>
</dbReference>
<feature type="transmembrane region" description="Helical" evidence="7">
    <location>
        <begin position="70"/>
        <end position="95"/>
    </location>
</feature>
<evidence type="ECO:0000256" key="3">
    <source>
        <dbReference type="ARBA" id="ARBA00022475"/>
    </source>
</evidence>
<dbReference type="InterPro" id="IPR000515">
    <property type="entry name" value="MetI-like"/>
</dbReference>
<evidence type="ECO:0000256" key="7">
    <source>
        <dbReference type="RuleBase" id="RU363032"/>
    </source>
</evidence>
<dbReference type="PANTHER" id="PTHR43744">
    <property type="entry name" value="ABC TRANSPORTER PERMEASE PROTEIN MG189-RELATED-RELATED"/>
    <property type="match status" value="1"/>
</dbReference>
<keyword evidence="10" id="KW-1185">Reference proteome</keyword>
<feature type="transmembrane region" description="Helical" evidence="7">
    <location>
        <begin position="185"/>
        <end position="206"/>
    </location>
</feature>
<evidence type="ECO:0000256" key="1">
    <source>
        <dbReference type="ARBA" id="ARBA00004651"/>
    </source>
</evidence>
<gene>
    <name evidence="9" type="primary">lacG</name>
    <name evidence="9" type="ORF">PACILC2_48090</name>
</gene>
<comment type="caution">
    <text evidence="9">The sequence shown here is derived from an EMBL/GenBank/DDBJ whole genome shotgun (WGS) entry which is preliminary data.</text>
</comment>
<evidence type="ECO:0000256" key="4">
    <source>
        <dbReference type="ARBA" id="ARBA00022692"/>
    </source>
</evidence>
<dbReference type="PROSITE" id="PS50928">
    <property type="entry name" value="ABC_TM1"/>
    <property type="match status" value="1"/>
</dbReference>
<dbReference type="RefSeq" id="WP_372447201.1">
    <property type="nucleotide sequence ID" value="NZ_BOVJ01000171.1"/>
</dbReference>
<comment type="subcellular location">
    <subcellularLocation>
        <location evidence="1 7">Cell membrane</location>
        <topology evidence="1 7">Multi-pass membrane protein</topology>
    </subcellularLocation>
</comment>
<evidence type="ECO:0000256" key="5">
    <source>
        <dbReference type="ARBA" id="ARBA00022989"/>
    </source>
</evidence>
<dbReference type="EMBL" id="BOVJ01000171">
    <property type="protein sequence ID" value="GIQ66241.1"/>
    <property type="molecule type" value="Genomic_DNA"/>
</dbReference>
<dbReference type="Pfam" id="PF00528">
    <property type="entry name" value="BPD_transp_1"/>
    <property type="match status" value="1"/>
</dbReference>
<dbReference type="Gene3D" id="1.10.3720.10">
    <property type="entry name" value="MetI-like"/>
    <property type="match status" value="1"/>
</dbReference>
<protein>
    <submittedName>
        <fullName evidence="9">Lactose ABC transporter permease</fullName>
    </submittedName>
</protein>
<feature type="transmembrane region" description="Helical" evidence="7">
    <location>
        <begin position="239"/>
        <end position="260"/>
    </location>
</feature>
<dbReference type="SUPFAM" id="SSF161098">
    <property type="entry name" value="MetI-like"/>
    <property type="match status" value="1"/>
</dbReference>
<organism evidence="9 10">
    <name type="scientific">Paenibacillus cisolokensis</name>
    <dbReference type="NCBI Taxonomy" id="1658519"/>
    <lineage>
        <taxon>Bacteria</taxon>
        <taxon>Bacillati</taxon>
        <taxon>Bacillota</taxon>
        <taxon>Bacilli</taxon>
        <taxon>Bacillales</taxon>
        <taxon>Paenibacillaceae</taxon>
        <taxon>Paenibacillus</taxon>
    </lineage>
</organism>
<comment type="similarity">
    <text evidence="7">Belongs to the binding-protein-dependent transport system permease family.</text>
</comment>
<feature type="domain" description="ABC transmembrane type-1" evidence="8">
    <location>
        <begin position="71"/>
        <end position="260"/>
    </location>
</feature>
<accession>A0ABQ4NEC9</accession>
<evidence type="ECO:0000313" key="9">
    <source>
        <dbReference type="EMBL" id="GIQ66241.1"/>
    </source>
</evidence>
<evidence type="ECO:0000313" key="10">
    <source>
        <dbReference type="Proteomes" id="UP000680304"/>
    </source>
</evidence>
<evidence type="ECO:0000256" key="6">
    <source>
        <dbReference type="ARBA" id="ARBA00023136"/>
    </source>
</evidence>
<dbReference type="CDD" id="cd06261">
    <property type="entry name" value="TM_PBP2"/>
    <property type="match status" value="1"/>
</dbReference>
<keyword evidence="4 7" id="KW-0812">Transmembrane</keyword>
<evidence type="ECO:0000256" key="2">
    <source>
        <dbReference type="ARBA" id="ARBA00022448"/>
    </source>
</evidence>